<evidence type="ECO:0000256" key="2">
    <source>
        <dbReference type="SAM" id="Phobius"/>
    </source>
</evidence>
<keyword evidence="2" id="KW-0812">Transmembrane</keyword>
<keyword evidence="2" id="KW-0472">Membrane</keyword>
<dbReference type="EMBL" id="JBIGHX010000002">
    <property type="protein sequence ID" value="MFG6461129.1"/>
    <property type="molecule type" value="Genomic_DNA"/>
</dbReference>
<sequence length="225" mass="24023">MKASTPITLAPLRAAWERRAQRIDALSLRERAILFLSIVAVLAALFDALVLSPLSTRARLRGEAQAAQAAEVAQLRQQFVAASQNVGDPAGQLQLQLDKARAERERLDGELRKAGSISGGEGLATVLQRLLAREPGLVLEQLALLADAPATPAQASASAPAGVPGVSWQGVELQVQGGYQDIQRYLQALERELPGLRWGELHLSAPGSAAAPKLRAQLFLLRVQP</sequence>
<keyword evidence="2" id="KW-1133">Transmembrane helix</keyword>
<keyword evidence="4" id="KW-1185">Reference proteome</keyword>
<evidence type="ECO:0000256" key="1">
    <source>
        <dbReference type="SAM" id="Coils"/>
    </source>
</evidence>
<evidence type="ECO:0000313" key="4">
    <source>
        <dbReference type="Proteomes" id="UP001606302"/>
    </source>
</evidence>
<evidence type="ECO:0000313" key="3">
    <source>
        <dbReference type="EMBL" id="MFG6461129.1"/>
    </source>
</evidence>
<keyword evidence="1" id="KW-0175">Coiled coil</keyword>
<proteinExistence type="predicted"/>
<gene>
    <name evidence="3" type="ORF">ACG04Q_06050</name>
</gene>
<organism evidence="3 4">
    <name type="scientific">Pelomonas lactea</name>
    <dbReference type="NCBI Taxonomy" id="3299030"/>
    <lineage>
        <taxon>Bacteria</taxon>
        <taxon>Pseudomonadati</taxon>
        <taxon>Pseudomonadota</taxon>
        <taxon>Betaproteobacteria</taxon>
        <taxon>Burkholderiales</taxon>
        <taxon>Sphaerotilaceae</taxon>
        <taxon>Roseateles</taxon>
    </lineage>
</organism>
<feature type="coiled-coil region" evidence="1">
    <location>
        <begin position="90"/>
        <end position="117"/>
    </location>
</feature>
<protein>
    <recommendedName>
        <fullName evidence="5">MSHA biogenesis protein MshJ</fullName>
    </recommendedName>
</protein>
<comment type="caution">
    <text evidence="3">The sequence shown here is derived from an EMBL/GenBank/DDBJ whole genome shotgun (WGS) entry which is preliminary data.</text>
</comment>
<evidence type="ECO:0008006" key="5">
    <source>
        <dbReference type="Google" id="ProtNLM"/>
    </source>
</evidence>
<feature type="transmembrane region" description="Helical" evidence="2">
    <location>
        <begin position="32"/>
        <end position="51"/>
    </location>
</feature>
<dbReference type="Proteomes" id="UP001606302">
    <property type="component" value="Unassembled WGS sequence"/>
</dbReference>
<reference evidence="3 4" key="1">
    <citation type="submission" date="2024-08" db="EMBL/GenBank/DDBJ databases">
        <authorList>
            <person name="Lu H."/>
        </authorList>
    </citation>
    <scope>NUCLEOTIDE SEQUENCE [LARGE SCALE GENOMIC DNA]</scope>
    <source>
        <strain evidence="3 4">DXS20W</strain>
    </source>
</reference>
<dbReference type="RefSeq" id="WP_394509988.1">
    <property type="nucleotide sequence ID" value="NZ_JBIGHX010000002.1"/>
</dbReference>
<accession>A0ABW7GGQ5</accession>
<name>A0ABW7GGQ5_9BURK</name>